<protein>
    <submittedName>
        <fullName evidence="1">Uncharacterized protein</fullName>
    </submittedName>
</protein>
<evidence type="ECO:0000313" key="2">
    <source>
        <dbReference type="Proteomes" id="UP000463951"/>
    </source>
</evidence>
<dbReference type="EMBL" id="AP019620">
    <property type="protein sequence ID" value="BBJ37450.1"/>
    <property type="molecule type" value="Genomic_DNA"/>
</dbReference>
<dbReference type="Proteomes" id="UP000463951">
    <property type="component" value="Chromosome"/>
</dbReference>
<organism evidence="1 2">
    <name type="scientific">Streptomyces antimycoticus</name>
    <dbReference type="NCBI Taxonomy" id="68175"/>
    <lineage>
        <taxon>Bacteria</taxon>
        <taxon>Bacillati</taxon>
        <taxon>Actinomycetota</taxon>
        <taxon>Actinomycetes</taxon>
        <taxon>Kitasatosporales</taxon>
        <taxon>Streptomycetaceae</taxon>
        <taxon>Streptomyces</taxon>
        <taxon>Streptomyces violaceusniger group</taxon>
    </lineage>
</organism>
<sequence>MGVVGGGEFGHGSCVDGGGESWVGGGLVVARAYDPVRRWMSPGGVGGVVAAEAGAQGAGADGLLCGLEPSPVCCGCGVVGVVGGGEAGRGACQVGEWGAGRGGEVLGRVVVEVEFGCGQGAVAVKGDAGAIEELGQSQPLGVGEALGVGGGCFAGQWPYTEHARSG</sequence>
<reference evidence="1 2" key="1">
    <citation type="journal article" date="2020" name="Int. J. Syst. Evol. Microbiol.">
        <title>Reclassification of Streptomyces castelarensis and Streptomyces sporoclivatus as later heterotypic synonyms of Streptomyces antimycoticus.</title>
        <authorList>
            <person name="Komaki H."/>
            <person name="Tamura T."/>
        </authorList>
    </citation>
    <scope>NUCLEOTIDE SEQUENCE [LARGE SCALE GENOMIC DNA]</scope>
    <source>
        <strain evidence="1 2">NBRC 100767</strain>
    </source>
</reference>
<gene>
    <name evidence="1" type="ORF">SSPO_001680</name>
</gene>
<name>A0A499UCP0_9ACTN</name>
<proteinExistence type="predicted"/>
<dbReference type="AlphaFoldDB" id="A0A499UCP0"/>
<evidence type="ECO:0000313" key="1">
    <source>
        <dbReference type="EMBL" id="BBJ37450.1"/>
    </source>
</evidence>
<accession>A0A499UCP0</accession>